<dbReference type="AlphaFoldDB" id="A0A371B7Q5"/>
<evidence type="ECO:0000313" key="2">
    <source>
        <dbReference type="EMBL" id="RDV03552.1"/>
    </source>
</evidence>
<sequence length="261" mass="27946">MKARQTTVKVASALAWLAGLWLAAIGGSVPALAGPPVECRVDGVPSEAAFPLNYVKKAIGNKKLSILVLGTGSSQLGGAAQNAYPARLQAALSRRLPDVAVAVAVDVAQKRTAADMVRTLSPALAASKPDLVLWQTATVDAIQAVDPDQFSQALDKGVRLVRAAKADVIFINPQYSPRTELVIALGTYVENMRWVAVQKEVPVFDRFNLMKAWYDQGTFDLYSATKKLDMARLVHDCLGRLLADLIVEAAKPDPAVIEKGN</sequence>
<dbReference type="Pfam" id="PF25182">
    <property type="entry name" value="NonGDSL"/>
    <property type="match status" value="1"/>
</dbReference>
<keyword evidence="1" id="KW-0732">Signal</keyword>
<accession>A0A371B7Q5</accession>
<reference evidence="3" key="1">
    <citation type="submission" date="2018-08" db="EMBL/GenBank/DDBJ databases">
        <authorList>
            <person name="Kim S.-J."/>
            <person name="Jung G.-Y."/>
        </authorList>
    </citation>
    <scope>NUCLEOTIDE SEQUENCE [LARGE SCALE GENOMIC DNA]</scope>
    <source>
        <strain evidence="3">GY_H</strain>
    </source>
</reference>
<dbReference type="Gene3D" id="3.40.50.1110">
    <property type="entry name" value="SGNH hydrolase"/>
    <property type="match status" value="1"/>
</dbReference>
<protein>
    <submittedName>
        <fullName evidence="2">SGNH/GDSL hydrolase family protein</fullName>
    </submittedName>
</protein>
<evidence type="ECO:0000256" key="1">
    <source>
        <dbReference type="SAM" id="SignalP"/>
    </source>
</evidence>
<keyword evidence="2" id="KW-0378">Hydrolase</keyword>
<dbReference type="CDD" id="cd00229">
    <property type="entry name" value="SGNH_hydrolase"/>
    <property type="match status" value="1"/>
</dbReference>
<dbReference type="InterPro" id="IPR057572">
    <property type="entry name" value="NonGDSL"/>
</dbReference>
<dbReference type="InterPro" id="IPR036514">
    <property type="entry name" value="SGNH_hydro_sf"/>
</dbReference>
<feature type="chain" id="PRO_5016613470" evidence="1">
    <location>
        <begin position="34"/>
        <end position="261"/>
    </location>
</feature>
<dbReference type="GO" id="GO:0016788">
    <property type="term" value="F:hydrolase activity, acting on ester bonds"/>
    <property type="evidence" value="ECO:0007669"/>
    <property type="project" value="UniProtKB-ARBA"/>
</dbReference>
<dbReference type="SUPFAM" id="SSF52266">
    <property type="entry name" value="SGNH hydrolase"/>
    <property type="match status" value="1"/>
</dbReference>
<keyword evidence="3" id="KW-1185">Reference proteome</keyword>
<dbReference type="EMBL" id="QRGO01000001">
    <property type="protein sequence ID" value="RDV03552.1"/>
    <property type="molecule type" value="Genomic_DNA"/>
</dbReference>
<comment type="caution">
    <text evidence="2">The sequence shown here is derived from an EMBL/GenBank/DDBJ whole genome shotgun (WGS) entry which is preliminary data.</text>
</comment>
<proteinExistence type="predicted"/>
<dbReference type="Proteomes" id="UP000263993">
    <property type="component" value="Unassembled WGS sequence"/>
</dbReference>
<dbReference type="RefSeq" id="WP_115515578.1">
    <property type="nucleotide sequence ID" value="NZ_QRGO01000001.1"/>
</dbReference>
<dbReference type="OrthoDB" id="7203637at2"/>
<evidence type="ECO:0000313" key="3">
    <source>
        <dbReference type="Proteomes" id="UP000263993"/>
    </source>
</evidence>
<name>A0A371B7Q5_9BRAD</name>
<gene>
    <name evidence="2" type="ORF">DXH78_02495</name>
</gene>
<feature type="signal peptide" evidence="1">
    <location>
        <begin position="1"/>
        <end position="33"/>
    </location>
</feature>
<organism evidence="2 3">
    <name type="scientific">Undibacter mobilis</name>
    <dbReference type="NCBI Taxonomy" id="2292256"/>
    <lineage>
        <taxon>Bacteria</taxon>
        <taxon>Pseudomonadati</taxon>
        <taxon>Pseudomonadota</taxon>
        <taxon>Alphaproteobacteria</taxon>
        <taxon>Hyphomicrobiales</taxon>
        <taxon>Nitrobacteraceae</taxon>
        <taxon>Undibacter</taxon>
    </lineage>
</organism>